<evidence type="ECO:0000256" key="1">
    <source>
        <dbReference type="SAM" id="MobiDB-lite"/>
    </source>
</evidence>
<dbReference type="PANTHER" id="PTHR48237:SF1">
    <property type="entry name" value="SPC97_SPC98 FAMILY OF SPINDLE POLE BODY (SBP) COMPONENT"/>
    <property type="match status" value="1"/>
</dbReference>
<dbReference type="AlphaFoldDB" id="A0ABD1X8P9"/>
<evidence type="ECO:0000313" key="3">
    <source>
        <dbReference type="Proteomes" id="UP001604277"/>
    </source>
</evidence>
<protein>
    <submittedName>
        <fullName evidence="2">Uncharacterized protein</fullName>
    </submittedName>
</protein>
<reference evidence="3" key="1">
    <citation type="submission" date="2024-07" db="EMBL/GenBank/DDBJ databases">
        <title>Two chromosome-level genome assemblies of Korean endemic species Abeliophyllum distichum and Forsythia ovata (Oleaceae).</title>
        <authorList>
            <person name="Jang H."/>
        </authorList>
    </citation>
    <scope>NUCLEOTIDE SEQUENCE [LARGE SCALE GENOMIC DNA]</scope>
</reference>
<keyword evidence="3" id="KW-1185">Reference proteome</keyword>
<evidence type="ECO:0000313" key="2">
    <source>
        <dbReference type="EMBL" id="KAL2557268.1"/>
    </source>
</evidence>
<proteinExistence type="predicted"/>
<sequence length="207" mass="22803">MVSSGRVAGWQTSPPLHSPARSRDSSVAPFQSPLIVSGEVPTTNSASSHSLSRQSPVSTIRSFCSSPVHPIWPIQSILGNNHIEDVRWLCSLSESELDFLMGLKTLIHQRAKKIGHEALVKKFDLRTLRALGFVLTENLKGQLKDLSATSGFECNLLNHNLNGSFSSMTIEDLIPYICTDRRKRIADMFFQDTPPNLKQKTGDGGCV</sequence>
<name>A0ABD1X8P9_9LAMI</name>
<dbReference type="EMBL" id="JBFOLJ010000001">
    <property type="protein sequence ID" value="KAL2557268.1"/>
    <property type="molecule type" value="Genomic_DNA"/>
</dbReference>
<accession>A0ABD1X8P9</accession>
<comment type="caution">
    <text evidence="2">The sequence shown here is derived from an EMBL/GenBank/DDBJ whole genome shotgun (WGS) entry which is preliminary data.</text>
</comment>
<gene>
    <name evidence="2" type="ORF">Fot_02007</name>
</gene>
<organism evidence="2 3">
    <name type="scientific">Forsythia ovata</name>
    <dbReference type="NCBI Taxonomy" id="205694"/>
    <lineage>
        <taxon>Eukaryota</taxon>
        <taxon>Viridiplantae</taxon>
        <taxon>Streptophyta</taxon>
        <taxon>Embryophyta</taxon>
        <taxon>Tracheophyta</taxon>
        <taxon>Spermatophyta</taxon>
        <taxon>Magnoliopsida</taxon>
        <taxon>eudicotyledons</taxon>
        <taxon>Gunneridae</taxon>
        <taxon>Pentapetalae</taxon>
        <taxon>asterids</taxon>
        <taxon>lamiids</taxon>
        <taxon>Lamiales</taxon>
        <taxon>Oleaceae</taxon>
        <taxon>Forsythieae</taxon>
        <taxon>Forsythia</taxon>
    </lineage>
</organism>
<dbReference type="Proteomes" id="UP001604277">
    <property type="component" value="Unassembled WGS sequence"/>
</dbReference>
<dbReference type="PANTHER" id="PTHR48237">
    <property type="entry name" value="GAMMA-TUBULIN COMPLEX COMPONENT"/>
    <property type="match status" value="1"/>
</dbReference>
<feature type="region of interest" description="Disordered" evidence="1">
    <location>
        <begin position="1"/>
        <end position="26"/>
    </location>
</feature>